<evidence type="ECO:0000256" key="6">
    <source>
        <dbReference type="ARBA" id="ARBA00023136"/>
    </source>
</evidence>
<evidence type="ECO:0000256" key="7">
    <source>
        <dbReference type="RuleBase" id="RU362048"/>
    </source>
</evidence>
<gene>
    <name evidence="8" type="ORF">VB739_08545</name>
</gene>
<organism evidence="8 9">
    <name type="scientific">Cyanobium gracile UHCC 0281</name>
    <dbReference type="NCBI Taxonomy" id="3110309"/>
    <lineage>
        <taxon>Bacteria</taxon>
        <taxon>Bacillati</taxon>
        <taxon>Cyanobacteriota</taxon>
        <taxon>Cyanophyceae</taxon>
        <taxon>Synechococcales</taxon>
        <taxon>Prochlorococcaceae</taxon>
        <taxon>Cyanobium</taxon>
    </lineage>
</organism>
<dbReference type="Proteomes" id="UP001302329">
    <property type="component" value="Unassembled WGS sequence"/>
</dbReference>
<protein>
    <recommendedName>
        <fullName evidence="7">UPF0056 membrane protein</fullName>
    </recommendedName>
</protein>
<evidence type="ECO:0000256" key="5">
    <source>
        <dbReference type="ARBA" id="ARBA00022989"/>
    </source>
</evidence>
<name>A0ABU5SVP9_9CYAN</name>
<evidence type="ECO:0000313" key="9">
    <source>
        <dbReference type="Proteomes" id="UP001302329"/>
    </source>
</evidence>
<evidence type="ECO:0000256" key="1">
    <source>
        <dbReference type="ARBA" id="ARBA00004651"/>
    </source>
</evidence>
<evidence type="ECO:0000256" key="4">
    <source>
        <dbReference type="ARBA" id="ARBA00022692"/>
    </source>
</evidence>
<feature type="transmembrane region" description="Helical" evidence="7">
    <location>
        <begin position="40"/>
        <end position="57"/>
    </location>
</feature>
<sequence>MSLINTAVGLLAISSPIGLLPVVVEAGGGNPVRIRRISRLAVLTFLSALIAACWWGQALLDLFGITLEAFRVAGGLILLPIGLRLIDGREVSHGSLDGTEDSAGVVPIGLPLLAGPGAISLVVADAPSAWQGKAALSAVIGLLAIVIYVLLIASMPLRQALGEWQEKVISRLMGLLLSAIAVQMLVSGLRGCFPVLA</sequence>
<dbReference type="PANTHER" id="PTHR33508">
    <property type="entry name" value="UPF0056 MEMBRANE PROTEIN YHCE"/>
    <property type="match status" value="1"/>
</dbReference>
<feature type="transmembrane region" description="Helical" evidence="7">
    <location>
        <begin position="104"/>
        <end position="123"/>
    </location>
</feature>
<dbReference type="EMBL" id="JAYGHY010000022">
    <property type="protein sequence ID" value="MEA5442599.1"/>
    <property type="molecule type" value="Genomic_DNA"/>
</dbReference>
<feature type="transmembrane region" description="Helical" evidence="7">
    <location>
        <begin position="6"/>
        <end position="28"/>
    </location>
</feature>
<comment type="caution">
    <text evidence="8">The sequence shown here is derived from an EMBL/GenBank/DDBJ whole genome shotgun (WGS) entry which is preliminary data.</text>
</comment>
<keyword evidence="9" id="KW-1185">Reference proteome</keyword>
<comment type="similarity">
    <text evidence="2 7">Belongs to the UPF0056 (MarC) family.</text>
</comment>
<keyword evidence="4 7" id="KW-0812">Transmembrane</keyword>
<dbReference type="InterPro" id="IPR002771">
    <property type="entry name" value="Multi_antbiot-R_MarC"/>
</dbReference>
<evidence type="ECO:0000256" key="2">
    <source>
        <dbReference type="ARBA" id="ARBA00009784"/>
    </source>
</evidence>
<proteinExistence type="inferred from homology"/>
<feature type="transmembrane region" description="Helical" evidence="7">
    <location>
        <begin position="63"/>
        <end position="83"/>
    </location>
</feature>
<reference evidence="8 9" key="1">
    <citation type="submission" date="2023-12" db="EMBL/GenBank/DDBJ databases">
        <title>Baltic Sea Cyanobacteria.</title>
        <authorList>
            <person name="Delbaje E."/>
            <person name="Fewer D.P."/>
            <person name="Shishido T.K."/>
        </authorList>
    </citation>
    <scope>NUCLEOTIDE SEQUENCE [LARGE SCALE GENOMIC DNA]</scope>
    <source>
        <strain evidence="8 9">UHCC 0281</strain>
    </source>
</reference>
<keyword evidence="5 7" id="KW-1133">Transmembrane helix</keyword>
<accession>A0ABU5SVP9</accession>
<evidence type="ECO:0000313" key="8">
    <source>
        <dbReference type="EMBL" id="MEA5442599.1"/>
    </source>
</evidence>
<comment type="subcellular location">
    <subcellularLocation>
        <location evidence="1 7">Cell membrane</location>
        <topology evidence="1 7">Multi-pass membrane protein</topology>
    </subcellularLocation>
</comment>
<feature type="transmembrane region" description="Helical" evidence="7">
    <location>
        <begin position="169"/>
        <end position="189"/>
    </location>
</feature>
<dbReference type="RefSeq" id="WP_323356666.1">
    <property type="nucleotide sequence ID" value="NZ_JAYGHY010000022.1"/>
</dbReference>
<dbReference type="PANTHER" id="PTHR33508:SF1">
    <property type="entry name" value="UPF0056 MEMBRANE PROTEIN YHCE"/>
    <property type="match status" value="1"/>
</dbReference>
<keyword evidence="6 7" id="KW-0472">Membrane</keyword>
<evidence type="ECO:0000256" key="3">
    <source>
        <dbReference type="ARBA" id="ARBA00022475"/>
    </source>
</evidence>
<feature type="transmembrane region" description="Helical" evidence="7">
    <location>
        <begin position="135"/>
        <end position="157"/>
    </location>
</feature>
<dbReference type="Pfam" id="PF01914">
    <property type="entry name" value="MarC"/>
    <property type="match status" value="1"/>
</dbReference>
<keyword evidence="3" id="KW-1003">Cell membrane</keyword>
<dbReference type="NCBIfam" id="TIGR00427">
    <property type="entry name" value="NAAT family transporter"/>
    <property type="match status" value="1"/>
</dbReference>